<dbReference type="PANTHER" id="PTHR31313:SF81">
    <property type="entry name" value="TY1 ENHANCER ACTIVATOR"/>
    <property type="match status" value="1"/>
</dbReference>
<evidence type="ECO:0000256" key="6">
    <source>
        <dbReference type="ARBA" id="ARBA00023163"/>
    </source>
</evidence>
<comment type="subcellular location">
    <subcellularLocation>
        <location evidence="1">Nucleus</location>
    </subcellularLocation>
</comment>
<dbReference type="InterPro" id="IPR001138">
    <property type="entry name" value="Zn2Cys6_DnaBD"/>
</dbReference>
<evidence type="ECO:0000256" key="5">
    <source>
        <dbReference type="ARBA" id="ARBA00023125"/>
    </source>
</evidence>
<feature type="compositionally biased region" description="Polar residues" evidence="8">
    <location>
        <begin position="767"/>
        <end position="778"/>
    </location>
</feature>
<keyword evidence="7" id="KW-0539">Nucleus</keyword>
<feature type="compositionally biased region" description="Basic and acidic residues" evidence="8">
    <location>
        <begin position="825"/>
        <end position="834"/>
    </location>
</feature>
<keyword evidence="3" id="KW-0862">Zinc</keyword>
<dbReference type="AlphaFoldDB" id="A0A8H7C513"/>
<evidence type="ECO:0000256" key="4">
    <source>
        <dbReference type="ARBA" id="ARBA00023015"/>
    </source>
</evidence>
<dbReference type="GO" id="GO:0005634">
    <property type="term" value="C:nucleus"/>
    <property type="evidence" value="ECO:0007669"/>
    <property type="project" value="UniProtKB-SubCell"/>
</dbReference>
<evidence type="ECO:0000256" key="1">
    <source>
        <dbReference type="ARBA" id="ARBA00004123"/>
    </source>
</evidence>
<dbReference type="CDD" id="cd00067">
    <property type="entry name" value="GAL4"/>
    <property type="match status" value="1"/>
</dbReference>
<dbReference type="GO" id="GO:0000981">
    <property type="term" value="F:DNA-binding transcription factor activity, RNA polymerase II-specific"/>
    <property type="evidence" value="ECO:0007669"/>
    <property type="project" value="InterPro"/>
</dbReference>
<feature type="compositionally biased region" description="Low complexity" evidence="8">
    <location>
        <begin position="799"/>
        <end position="814"/>
    </location>
</feature>
<dbReference type="SMART" id="SM00066">
    <property type="entry name" value="GAL4"/>
    <property type="match status" value="1"/>
</dbReference>
<name>A0A8H7C513_AGABI</name>
<reference evidence="10 11" key="1">
    <citation type="journal article" name="Sci. Rep.">
        <title>Telomere-to-telomere assembled and centromere annotated genomes of the two main subspecies of the button mushroom Agaricus bisporus reveal especially polymorphic chromosome ends.</title>
        <authorList>
            <person name="Sonnenberg A.S.M."/>
            <person name="Sedaghat-Telgerd N."/>
            <person name="Lavrijssen B."/>
            <person name="Ohm R.A."/>
            <person name="Hendrickx P.M."/>
            <person name="Scholtmeijer K."/>
            <person name="Baars J.J.P."/>
            <person name="van Peer A."/>
        </authorList>
    </citation>
    <scope>NUCLEOTIDE SEQUENCE [LARGE SCALE GENOMIC DNA]</scope>
    <source>
        <strain evidence="10 11">H119_p4</strain>
    </source>
</reference>
<feature type="region of interest" description="Disordered" evidence="8">
    <location>
        <begin position="941"/>
        <end position="978"/>
    </location>
</feature>
<dbReference type="InterPro" id="IPR051615">
    <property type="entry name" value="Transcr_Regulatory_Elem"/>
</dbReference>
<dbReference type="PROSITE" id="PS50048">
    <property type="entry name" value="ZN2_CY6_FUNGAL_2"/>
    <property type="match status" value="1"/>
</dbReference>
<accession>A0A8H7C513</accession>
<evidence type="ECO:0000256" key="7">
    <source>
        <dbReference type="ARBA" id="ARBA00023242"/>
    </source>
</evidence>
<comment type="caution">
    <text evidence="10">The sequence shown here is derived from an EMBL/GenBank/DDBJ whole genome shotgun (WGS) entry which is preliminary data.</text>
</comment>
<dbReference type="Pfam" id="PF00172">
    <property type="entry name" value="Zn_clus"/>
    <property type="match status" value="1"/>
</dbReference>
<gene>
    <name evidence="10" type="ORF">Agabi119p4_8698</name>
</gene>
<dbReference type="InterPro" id="IPR007219">
    <property type="entry name" value="XnlR_reg_dom"/>
</dbReference>
<dbReference type="Proteomes" id="UP000629468">
    <property type="component" value="Unassembled WGS sequence"/>
</dbReference>
<feature type="region of interest" description="Disordered" evidence="8">
    <location>
        <begin position="670"/>
        <end position="875"/>
    </location>
</feature>
<dbReference type="SUPFAM" id="SSF57701">
    <property type="entry name" value="Zn2/Cys6 DNA-binding domain"/>
    <property type="match status" value="1"/>
</dbReference>
<keyword evidence="2" id="KW-0479">Metal-binding</keyword>
<evidence type="ECO:0000313" key="10">
    <source>
        <dbReference type="EMBL" id="KAF7762105.1"/>
    </source>
</evidence>
<evidence type="ECO:0000256" key="8">
    <source>
        <dbReference type="SAM" id="MobiDB-lite"/>
    </source>
</evidence>
<dbReference type="PROSITE" id="PS00463">
    <property type="entry name" value="ZN2_CY6_FUNGAL_1"/>
    <property type="match status" value="1"/>
</dbReference>
<dbReference type="EMBL" id="JABXXO010000012">
    <property type="protein sequence ID" value="KAF7762105.1"/>
    <property type="molecule type" value="Genomic_DNA"/>
</dbReference>
<evidence type="ECO:0000313" key="11">
    <source>
        <dbReference type="Proteomes" id="UP000629468"/>
    </source>
</evidence>
<dbReference type="Gene3D" id="4.10.240.10">
    <property type="entry name" value="Zn(2)-C6 fungal-type DNA-binding domain"/>
    <property type="match status" value="1"/>
</dbReference>
<protein>
    <submittedName>
        <fullName evidence="10">Transcriptional regulator family: Fungal Specific TF</fullName>
    </submittedName>
</protein>
<organism evidence="10 11">
    <name type="scientific">Agaricus bisporus var. burnettii</name>
    <dbReference type="NCBI Taxonomy" id="192524"/>
    <lineage>
        <taxon>Eukaryota</taxon>
        <taxon>Fungi</taxon>
        <taxon>Dikarya</taxon>
        <taxon>Basidiomycota</taxon>
        <taxon>Agaricomycotina</taxon>
        <taxon>Agaricomycetes</taxon>
        <taxon>Agaricomycetidae</taxon>
        <taxon>Agaricales</taxon>
        <taxon>Agaricineae</taxon>
        <taxon>Agaricaceae</taxon>
        <taxon>Agaricus</taxon>
    </lineage>
</organism>
<dbReference type="GO" id="GO:0008270">
    <property type="term" value="F:zinc ion binding"/>
    <property type="evidence" value="ECO:0007669"/>
    <property type="project" value="InterPro"/>
</dbReference>
<evidence type="ECO:0000256" key="3">
    <source>
        <dbReference type="ARBA" id="ARBA00022833"/>
    </source>
</evidence>
<evidence type="ECO:0000259" key="9">
    <source>
        <dbReference type="PROSITE" id="PS50048"/>
    </source>
</evidence>
<dbReference type="Pfam" id="PF04082">
    <property type="entry name" value="Fungal_trans"/>
    <property type="match status" value="1"/>
</dbReference>
<keyword evidence="4" id="KW-0805">Transcription regulation</keyword>
<dbReference type="CDD" id="cd12148">
    <property type="entry name" value="fungal_TF_MHR"/>
    <property type="match status" value="1"/>
</dbReference>
<dbReference type="InterPro" id="IPR036864">
    <property type="entry name" value="Zn2-C6_fun-type_DNA-bd_sf"/>
</dbReference>
<dbReference type="PANTHER" id="PTHR31313">
    <property type="entry name" value="TY1 ENHANCER ACTIVATOR"/>
    <property type="match status" value="1"/>
</dbReference>
<keyword evidence="6" id="KW-0804">Transcription</keyword>
<dbReference type="GO" id="GO:0006351">
    <property type="term" value="P:DNA-templated transcription"/>
    <property type="evidence" value="ECO:0007669"/>
    <property type="project" value="InterPro"/>
</dbReference>
<proteinExistence type="predicted"/>
<dbReference type="GO" id="GO:0003677">
    <property type="term" value="F:DNA binding"/>
    <property type="evidence" value="ECO:0007669"/>
    <property type="project" value="UniProtKB-KW"/>
</dbReference>
<keyword evidence="5" id="KW-0238">DNA-binding</keyword>
<feature type="compositionally biased region" description="Low complexity" evidence="8">
    <location>
        <begin position="705"/>
        <end position="729"/>
    </location>
</feature>
<feature type="domain" description="Zn(2)-C6 fungal-type" evidence="9">
    <location>
        <begin position="22"/>
        <end position="54"/>
    </location>
</feature>
<dbReference type="SMART" id="SM00906">
    <property type="entry name" value="Fungal_trans"/>
    <property type="match status" value="1"/>
</dbReference>
<evidence type="ECO:0000256" key="2">
    <source>
        <dbReference type="ARBA" id="ARBA00022723"/>
    </source>
</evidence>
<sequence>MKESTRRPPGTVRGPGSYTPKACSVCRHKKIKCDGGKPICESCVSGGRADECVYGKGAGRRPRSEGHYQTLCSRISLLFKYAHHLESLLDQCQREHAGSLACGYRQHRPECWEDPESPDVSVVEVVEEEDSENSEVANELCLPTQNLRLAEEGGLLLHGATAPFRYISESMRPPMAPGLWALSGAPNESYTLLVDGSDEACFDPNFDWSRHLPPEVHMDRRGHDKILDLVFKFYTSWCLRIVPPLFLRDMYRALKIPRNQTPPRLSHYSPMLHNAVLALGTGFSDDPNIRDLKTRLYFLEKAKSYIENECSRPHISVVNALSLIASFHSSQGDQTLGFIYFGMSSRVGQALGLRVDCGSWVGTVISEEDQMDRNWTYWTTYCQDVYWSFYVGREFCIPTTSKNVPIPFADADFDKLDWYHAPSGIPPQPGYMSKTFSSTCQLSMIIKNIMDVVNILDGPGNRQLMLDPKISDIDLALHRWHDNLPEELKNTARMRSNPTPHLLQLHLTFHWSFILLHRPFYRRRSKTVINQDSVIDHAKICKRSADATMELLTIWRDYFTLRYVPVTLIQTIFGAGTIYLSSALQSVEGVRVANKELSHAMTKTLECIQYLKEAGESWPCATKIASILRDWQHQTKPKIRERTAFSPFASGILPPKRPAMLVQDRCHKSVNEGSEAAKRKHKALASSEGSRKRHKSQASVDESISRTASGSSQTTSAPSISISPSTDSGIGYSTDAPVANQPLRLPTPPHITLSTQSPQLQSSFQLEASSPLPQSSPYLGNAPVSPNPAQFLQPPPPSISSQSSSPHPAFVSSPQPHPWNTLPEDVLHSPDSHRQRLVSPPMRPSAPNPLSIQTSTPSSQQQTSSPSASQQQPPTIDIHMHKDSKSNELDLNALDAKLASQSSPSSSSSTIRQVPRTPHSIVAISPNTQPAGPNYQLWAPGLRQPLPSNNTENPVLLNGRDGGDPSSTTANGNDGIEDGRGLEAQILLSPTNYQWAMPNGQSFWQMPFFPITYGPDFDDESAAPEHQNFQSLQFRPTHQQQQQAIQEADPQMTTLNELGFEFVNRQVSSQDVDFNIINGGDGDGGNTTRNGRDVDVDMNWEGREDWEDIGGEAVTEEEFMSWFGVPN</sequence>
<feature type="compositionally biased region" description="Low complexity" evidence="8">
    <location>
        <begin position="753"/>
        <end position="766"/>
    </location>
</feature>
<feature type="compositionally biased region" description="Low complexity" evidence="8">
    <location>
        <begin position="853"/>
        <end position="875"/>
    </location>
</feature>